<evidence type="ECO:0000256" key="8">
    <source>
        <dbReference type="ARBA" id="ARBA00038435"/>
    </source>
</evidence>
<dbReference type="Proteomes" id="UP000051500">
    <property type="component" value="Unassembled WGS sequence"/>
</dbReference>
<dbReference type="PANTHER" id="PTHR33451">
    <property type="entry name" value="MALATE-2H(+)/NA(+)-LACTATE ANTIPORTER"/>
    <property type="match status" value="1"/>
</dbReference>
<evidence type="ECO:0000256" key="6">
    <source>
        <dbReference type="ARBA" id="ARBA00022989"/>
    </source>
</evidence>
<organism evidence="11 12">
    <name type="scientific">Ligilactobacillus ceti DSM 22408</name>
    <dbReference type="NCBI Taxonomy" id="1122146"/>
    <lineage>
        <taxon>Bacteria</taxon>
        <taxon>Bacillati</taxon>
        <taxon>Bacillota</taxon>
        <taxon>Bacilli</taxon>
        <taxon>Lactobacillales</taxon>
        <taxon>Lactobacillaceae</taxon>
        <taxon>Ligilactobacillus</taxon>
    </lineage>
</organism>
<gene>
    <name evidence="11" type="ORF">IV53_GL000304</name>
</gene>
<dbReference type="STRING" id="1122146.IV53_GL000304"/>
<sequence length="416" mass="44442">MFLMVYGKFRGFSWDTIFGGIVDGISPGIIPITIFMLIGTLVATWLLSGTIPTIMYYGFKIISVKYFLPTVLIVCSLVAIACGSSLTTVSTMGIAFLGIGSALHVNPAITAGAVVSGAFFGANISPLSGTVNLAAGVGEVDLYVHIRNVLKTDSIAFIIALGFYFFLGSSSNDASLESVAVMNRALEKGFWISPWTLLPVVLLLVLAWRKVPAIPSMMMGSALAVLIPIFHGDNLTLKVIANTLMGGYVAKTGNVKVDELLSRGGINSMMGSVSLILLALALGGLLIKFDIIEVLINASKEKVNSPFKVISLTSLGCMLVNLLVGEQYFSLILPGETFKSSFDRLGVDRKYLTRALNDAGGAFNSLIPWGVSGTFIAGALQVGALSYVPYAFFPIFAPIVMIIFAWFMKKPKLDKE</sequence>
<keyword evidence="12" id="KW-1185">Reference proteome</keyword>
<dbReference type="Pfam" id="PF03553">
    <property type="entry name" value="Na_H_antiporter"/>
    <property type="match status" value="1"/>
</dbReference>
<evidence type="ECO:0000256" key="3">
    <source>
        <dbReference type="ARBA" id="ARBA00022449"/>
    </source>
</evidence>
<dbReference type="GO" id="GO:0015297">
    <property type="term" value="F:antiporter activity"/>
    <property type="evidence" value="ECO:0007669"/>
    <property type="project" value="UniProtKB-KW"/>
</dbReference>
<dbReference type="PATRIC" id="fig|1122146.4.peg.312"/>
<protein>
    <submittedName>
        <fullName evidence="11">Na+ H+ antiporter NhaC</fullName>
    </submittedName>
</protein>
<evidence type="ECO:0000256" key="7">
    <source>
        <dbReference type="ARBA" id="ARBA00023136"/>
    </source>
</evidence>
<feature type="transmembrane region" description="Helical" evidence="9">
    <location>
        <begin position="71"/>
        <end position="99"/>
    </location>
</feature>
<evidence type="ECO:0000313" key="12">
    <source>
        <dbReference type="Proteomes" id="UP000051500"/>
    </source>
</evidence>
<keyword evidence="2" id="KW-0813">Transport</keyword>
<keyword evidence="4" id="KW-1003">Cell membrane</keyword>
<feature type="domain" description="Na+/H+ antiporter NhaC-like C-terminal" evidence="10">
    <location>
        <begin position="117"/>
        <end position="407"/>
    </location>
</feature>
<evidence type="ECO:0000256" key="4">
    <source>
        <dbReference type="ARBA" id="ARBA00022475"/>
    </source>
</evidence>
<keyword evidence="7 9" id="KW-0472">Membrane</keyword>
<feature type="transmembrane region" description="Helical" evidence="9">
    <location>
        <begin position="387"/>
        <end position="407"/>
    </location>
</feature>
<feature type="transmembrane region" description="Helical" evidence="9">
    <location>
        <begin position="266"/>
        <end position="287"/>
    </location>
</feature>
<dbReference type="InterPro" id="IPR018461">
    <property type="entry name" value="Na/H_Antiport_NhaC-like_C"/>
</dbReference>
<keyword evidence="3" id="KW-0050">Antiport</keyword>
<evidence type="ECO:0000256" key="2">
    <source>
        <dbReference type="ARBA" id="ARBA00022448"/>
    </source>
</evidence>
<keyword evidence="6 9" id="KW-1133">Transmembrane helix</keyword>
<dbReference type="eggNOG" id="COG1757">
    <property type="taxonomic scope" value="Bacteria"/>
</dbReference>
<accession>A0A0R2KNA3</accession>
<evidence type="ECO:0000256" key="1">
    <source>
        <dbReference type="ARBA" id="ARBA00004651"/>
    </source>
</evidence>
<dbReference type="EMBL" id="JQBZ01000023">
    <property type="protein sequence ID" value="KRN89126.1"/>
    <property type="molecule type" value="Genomic_DNA"/>
</dbReference>
<feature type="transmembrane region" description="Helical" evidence="9">
    <location>
        <begin position="149"/>
        <end position="169"/>
    </location>
</feature>
<dbReference type="InterPro" id="IPR052180">
    <property type="entry name" value="NhaC_Na-H+_Antiporter"/>
</dbReference>
<evidence type="ECO:0000256" key="9">
    <source>
        <dbReference type="SAM" id="Phobius"/>
    </source>
</evidence>
<evidence type="ECO:0000259" key="10">
    <source>
        <dbReference type="Pfam" id="PF03553"/>
    </source>
</evidence>
<dbReference type="AlphaFoldDB" id="A0A0R2KNA3"/>
<name>A0A0R2KNA3_9LACO</name>
<comment type="caution">
    <text evidence="11">The sequence shown here is derived from an EMBL/GenBank/DDBJ whole genome shotgun (WGS) entry which is preliminary data.</text>
</comment>
<proteinExistence type="inferred from homology"/>
<feature type="transmembrane region" description="Helical" evidence="9">
    <location>
        <begin position="189"/>
        <end position="206"/>
    </location>
</feature>
<evidence type="ECO:0000313" key="11">
    <source>
        <dbReference type="EMBL" id="KRN89126.1"/>
    </source>
</evidence>
<dbReference type="PANTHER" id="PTHR33451:SF3">
    <property type="entry name" value="MALATE-2H(+)_NA(+)-LACTATE ANTIPORTER"/>
    <property type="match status" value="1"/>
</dbReference>
<feature type="transmembrane region" description="Helical" evidence="9">
    <location>
        <begin position="29"/>
        <end position="59"/>
    </location>
</feature>
<keyword evidence="5 9" id="KW-0812">Transmembrane</keyword>
<feature type="transmembrane region" description="Helical" evidence="9">
    <location>
        <begin position="213"/>
        <end position="231"/>
    </location>
</feature>
<evidence type="ECO:0000256" key="5">
    <source>
        <dbReference type="ARBA" id="ARBA00022692"/>
    </source>
</evidence>
<comment type="similarity">
    <text evidence="8">Belongs to the NhaC Na(+)/H(+) (TC 2.A.35) antiporter family.</text>
</comment>
<dbReference type="GO" id="GO:0005886">
    <property type="term" value="C:plasma membrane"/>
    <property type="evidence" value="ECO:0007669"/>
    <property type="project" value="UniProtKB-SubCell"/>
</dbReference>
<comment type="subcellular location">
    <subcellularLocation>
        <location evidence="1">Cell membrane</location>
        <topology evidence="1">Multi-pass membrane protein</topology>
    </subcellularLocation>
</comment>
<reference evidence="11 12" key="1">
    <citation type="journal article" date="2015" name="Genome Announc.">
        <title>Expanding the biotechnology potential of lactobacilli through comparative genomics of 213 strains and associated genera.</title>
        <authorList>
            <person name="Sun Z."/>
            <person name="Harris H.M."/>
            <person name="McCann A."/>
            <person name="Guo C."/>
            <person name="Argimon S."/>
            <person name="Zhang W."/>
            <person name="Yang X."/>
            <person name="Jeffery I.B."/>
            <person name="Cooney J.C."/>
            <person name="Kagawa T.F."/>
            <person name="Liu W."/>
            <person name="Song Y."/>
            <person name="Salvetti E."/>
            <person name="Wrobel A."/>
            <person name="Rasinkangas P."/>
            <person name="Parkhill J."/>
            <person name="Rea M.C."/>
            <person name="O'Sullivan O."/>
            <person name="Ritari J."/>
            <person name="Douillard F.P."/>
            <person name="Paul Ross R."/>
            <person name="Yang R."/>
            <person name="Briner A.E."/>
            <person name="Felis G.E."/>
            <person name="de Vos W.M."/>
            <person name="Barrangou R."/>
            <person name="Klaenhammer T.R."/>
            <person name="Caufield P.W."/>
            <person name="Cui Y."/>
            <person name="Zhang H."/>
            <person name="O'Toole P.W."/>
        </authorList>
    </citation>
    <scope>NUCLEOTIDE SEQUENCE [LARGE SCALE GENOMIC DNA]</scope>
    <source>
        <strain evidence="11 12">DSM 22408</strain>
    </source>
</reference>